<keyword evidence="3" id="KW-0812">Transmembrane</keyword>
<name>A0A1B1M427_STRLN</name>
<feature type="compositionally biased region" description="Basic and acidic residues" evidence="2">
    <location>
        <begin position="907"/>
        <end position="916"/>
    </location>
</feature>
<dbReference type="Proteomes" id="UP000092598">
    <property type="component" value="Chromosome"/>
</dbReference>
<dbReference type="InterPro" id="IPR035965">
    <property type="entry name" value="PAS-like_dom_sf"/>
</dbReference>
<dbReference type="NCBIfam" id="TIGR00229">
    <property type="entry name" value="sensory_box"/>
    <property type="match status" value="2"/>
</dbReference>
<dbReference type="Gene3D" id="3.30.450.20">
    <property type="entry name" value="PAS domain"/>
    <property type="match status" value="2"/>
</dbReference>
<dbReference type="InterPro" id="IPR013767">
    <property type="entry name" value="PAS_fold"/>
</dbReference>
<dbReference type="PANTHER" id="PTHR43156">
    <property type="entry name" value="STAGE II SPORULATION PROTEIN E-RELATED"/>
    <property type="match status" value="1"/>
</dbReference>
<dbReference type="InterPro" id="IPR000014">
    <property type="entry name" value="PAS"/>
</dbReference>
<reference evidence="4 5" key="1">
    <citation type="submission" date="2016-07" db="EMBL/GenBank/DDBJ databases">
        <title>Enhancement of antibiotic productionsby engineered nitrateutilization in actinobacteria.</title>
        <authorList>
            <person name="Meng S.C."/>
        </authorList>
    </citation>
    <scope>NUCLEOTIDE SEQUENCE [LARGE SCALE GENOMIC DNA]</scope>
    <source>
        <strain evidence="4 5">NRRL 2936</strain>
    </source>
</reference>
<dbReference type="SUPFAM" id="SSF55874">
    <property type="entry name" value="ATPase domain of HSP90 chaperone/DNA topoisomerase II/histidine kinase"/>
    <property type="match status" value="1"/>
</dbReference>
<dbReference type="InterPro" id="IPR052016">
    <property type="entry name" value="Bact_Sigma-Reg"/>
</dbReference>
<dbReference type="GO" id="GO:0006355">
    <property type="term" value="P:regulation of DNA-templated transcription"/>
    <property type="evidence" value="ECO:0007669"/>
    <property type="project" value="InterPro"/>
</dbReference>
<feature type="region of interest" description="Disordered" evidence="2">
    <location>
        <begin position="895"/>
        <end position="917"/>
    </location>
</feature>
<dbReference type="Pfam" id="PF07228">
    <property type="entry name" value="SpoIIE"/>
    <property type="match status" value="1"/>
</dbReference>
<dbReference type="CDD" id="cd00130">
    <property type="entry name" value="PAS"/>
    <property type="match status" value="2"/>
</dbReference>
<evidence type="ECO:0000256" key="3">
    <source>
        <dbReference type="SAM" id="Phobius"/>
    </source>
</evidence>
<dbReference type="SUPFAM" id="SSF81606">
    <property type="entry name" value="PP2C-like"/>
    <property type="match status" value="1"/>
</dbReference>
<accession>A0A1B1M427</accession>
<feature type="region of interest" description="Disordered" evidence="2">
    <location>
        <begin position="1"/>
        <end position="30"/>
    </location>
</feature>
<dbReference type="STRING" id="1915.SLINC_0953"/>
<dbReference type="CDD" id="cd16936">
    <property type="entry name" value="HATPase_RsbW-like"/>
    <property type="match status" value="1"/>
</dbReference>
<keyword evidence="3" id="KW-1133">Transmembrane helix</keyword>
<dbReference type="KEGG" id="sls:SLINC_0953"/>
<feature type="transmembrane region" description="Helical" evidence="3">
    <location>
        <begin position="217"/>
        <end position="235"/>
    </location>
</feature>
<feature type="transmembrane region" description="Helical" evidence="3">
    <location>
        <begin position="256"/>
        <end position="274"/>
    </location>
</feature>
<evidence type="ECO:0000256" key="1">
    <source>
        <dbReference type="ARBA" id="ARBA00022801"/>
    </source>
</evidence>
<feature type="transmembrane region" description="Helical" evidence="3">
    <location>
        <begin position="185"/>
        <end position="205"/>
    </location>
</feature>
<dbReference type="EMBL" id="CP016438">
    <property type="protein sequence ID" value="ANS63177.1"/>
    <property type="molecule type" value="Genomic_DNA"/>
</dbReference>
<dbReference type="InterPro" id="IPR000700">
    <property type="entry name" value="PAS-assoc_C"/>
</dbReference>
<dbReference type="Pfam" id="PF13581">
    <property type="entry name" value="HATPase_c_2"/>
    <property type="match status" value="1"/>
</dbReference>
<feature type="transmembrane region" description="Helical" evidence="3">
    <location>
        <begin position="45"/>
        <end position="63"/>
    </location>
</feature>
<dbReference type="InterPro" id="IPR036890">
    <property type="entry name" value="HATPase_C_sf"/>
</dbReference>
<dbReference type="InterPro" id="IPR001932">
    <property type="entry name" value="PPM-type_phosphatase-like_dom"/>
</dbReference>
<feature type="transmembrane region" description="Helical" evidence="3">
    <location>
        <begin position="83"/>
        <end position="101"/>
    </location>
</feature>
<proteinExistence type="predicted"/>
<dbReference type="InterPro" id="IPR036457">
    <property type="entry name" value="PPM-type-like_dom_sf"/>
</dbReference>
<keyword evidence="5" id="KW-1185">Reference proteome</keyword>
<sequence length="954" mass="101787">MLETAESRGSKPQGRPESPEQPEQVTGVSPPCVGAGAGARRLARVAAASCALLAGGGLAGWIFGIETLKSFVAGQAVMKPNSAIALMALSASLLLMLSGVQRPALLRLARLGAGVGLGTGLVTLAEYVLDAGPSIDQLLFRDDSASPGLPPGRMSPNTALALVVAGLGQLLLAGKRARTVRLGQVCALIALMLGLLRVYGFVYRVPQLGQFDDYTRMALPTALALVLLGAAMFLARQDVGLAALLMNPGTTGLLGRWMAATALGVPPVLGWLRLMGQDAGWYETRMGSALVACAHVVVLTVVSFTVLSVGRRAEIAHDRVQHRIREYTWLQRFMDHTPAAIFIKDCAGRYLAVNAGFERLTGTRRADILGRQIEDVLPRTSAGPLRAAEAEVQYTGRSLERQDTLHLPDGPHHFLTTLFPLTDTSGAPYAVCGISTDATERVLAQQDSERARQRFHALLECAPDATLITDGRGSVLMANAQAEALFGRPRSRLVGSSVHDLAPARTRRRQSALLRAYLTRPETRPMSADVDLTACDSQGREFPVEVSLGPLETEDGLLVFLAVRDISDRKRAEAEVAARYRQQHHIAYTLQRSLMGSPPVLEELPTARRYLASVQDAGVGGDWYDFIPLGPGRTGIVIGDVMGRGLEAAAVMGQLRAAAHALAQAGLPPDRLISALDAFVCDLSEQMVTCCYLIIDHNTAEMTACSAGHPPLLLAAPDRPAHPLDLPTGVPLGIGGFPHECTSRPLPAGAILALYTDGLIERPRADIEDQINRLADALNAALHTYGASSTALEPAADHLLAELLPDDDSHDDDVTLLLIRVPPAARVQTELPSHPRAVPDGRRFLTTTITAWRVPADLVDTARLLTSELLTNAVVHAGGTLTLSVERSATELTVEVTDQGSARPRPRQADATDESGRGLTLIGALAHRWGTRPHDQGKTVWCTLRLTPSCGGDR</sequence>
<dbReference type="PROSITE" id="PS50113">
    <property type="entry name" value="PAC"/>
    <property type="match status" value="1"/>
</dbReference>
<dbReference type="PATRIC" id="fig|1915.4.peg.1120"/>
<dbReference type="PROSITE" id="PS50112">
    <property type="entry name" value="PAS"/>
    <property type="match status" value="2"/>
</dbReference>
<dbReference type="AlphaFoldDB" id="A0A1B1M427"/>
<keyword evidence="3" id="KW-0472">Membrane</keyword>
<feature type="transmembrane region" description="Helical" evidence="3">
    <location>
        <begin position="108"/>
        <end position="129"/>
    </location>
</feature>
<organism evidence="4 5">
    <name type="scientific">Streptomyces lincolnensis</name>
    <dbReference type="NCBI Taxonomy" id="1915"/>
    <lineage>
        <taxon>Bacteria</taxon>
        <taxon>Bacillati</taxon>
        <taxon>Actinomycetota</taxon>
        <taxon>Actinomycetes</taxon>
        <taxon>Kitasatosporales</taxon>
        <taxon>Streptomycetaceae</taxon>
        <taxon>Streptomyces</taxon>
    </lineage>
</organism>
<dbReference type="SMART" id="SM00331">
    <property type="entry name" value="PP2C_SIG"/>
    <property type="match status" value="1"/>
</dbReference>
<keyword evidence="1" id="KW-0378">Hydrolase</keyword>
<evidence type="ECO:0000313" key="5">
    <source>
        <dbReference type="Proteomes" id="UP000092598"/>
    </source>
</evidence>
<dbReference type="SUPFAM" id="SSF55785">
    <property type="entry name" value="PYP-like sensor domain (PAS domain)"/>
    <property type="match status" value="2"/>
</dbReference>
<dbReference type="Pfam" id="PF00989">
    <property type="entry name" value="PAS"/>
    <property type="match status" value="1"/>
</dbReference>
<feature type="transmembrane region" description="Helical" evidence="3">
    <location>
        <begin position="286"/>
        <end position="309"/>
    </location>
</feature>
<dbReference type="InterPro" id="IPR013656">
    <property type="entry name" value="PAS_4"/>
</dbReference>
<gene>
    <name evidence="4" type="ORF">SLINC_0953</name>
</gene>
<dbReference type="SMART" id="SM00091">
    <property type="entry name" value="PAS"/>
    <property type="match status" value="2"/>
</dbReference>
<dbReference type="PANTHER" id="PTHR43156:SF2">
    <property type="entry name" value="STAGE II SPORULATION PROTEIN E"/>
    <property type="match status" value="1"/>
</dbReference>
<dbReference type="Gene3D" id="3.30.565.10">
    <property type="entry name" value="Histidine kinase-like ATPase, C-terminal domain"/>
    <property type="match status" value="1"/>
</dbReference>
<evidence type="ECO:0000313" key="4">
    <source>
        <dbReference type="EMBL" id="ANS63177.1"/>
    </source>
</evidence>
<dbReference type="GO" id="GO:0016791">
    <property type="term" value="F:phosphatase activity"/>
    <property type="evidence" value="ECO:0007669"/>
    <property type="project" value="TreeGrafter"/>
</dbReference>
<dbReference type="Pfam" id="PF08448">
    <property type="entry name" value="PAS_4"/>
    <property type="match status" value="1"/>
</dbReference>
<evidence type="ECO:0000256" key="2">
    <source>
        <dbReference type="SAM" id="MobiDB-lite"/>
    </source>
</evidence>
<protein>
    <submittedName>
        <fullName evidence="4">Putative PAS/PAC sensor protein</fullName>
    </submittedName>
</protein>
<dbReference type="InterPro" id="IPR003594">
    <property type="entry name" value="HATPase_dom"/>
</dbReference>
<dbReference type="Gene3D" id="3.60.40.10">
    <property type="entry name" value="PPM-type phosphatase domain"/>
    <property type="match status" value="1"/>
</dbReference>
<dbReference type="RefSeq" id="WP_225988245.1">
    <property type="nucleotide sequence ID" value="NZ_CP016438.1"/>
</dbReference>